<organism evidence="6">
    <name type="scientific">Darwinula stevensoni</name>
    <dbReference type="NCBI Taxonomy" id="69355"/>
    <lineage>
        <taxon>Eukaryota</taxon>
        <taxon>Metazoa</taxon>
        <taxon>Ecdysozoa</taxon>
        <taxon>Arthropoda</taxon>
        <taxon>Crustacea</taxon>
        <taxon>Oligostraca</taxon>
        <taxon>Ostracoda</taxon>
        <taxon>Podocopa</taxon>
        <taxon>Podocopida</taxon>
        <taxon>Darwinulocopina</taxon>
        <taxon>Darwinuloidea</taxon>
        <taxon>Darwinulidae</taxon>
        <taxon>Darwinula</taxon>
    </lineage>
</organism>
<dbReference type="InterPro" id="IPR051384">
    <property type="entry name" value="Mth_GPCR"/>
</dbReference>
<name>A0A7R8X9A3_9CRUS</name>
<keyword evidence="7" id="KW-1185">Reference proteome</keyword>
<sequence>MQPPFARRGLEGKRLLQYCLYAFGMPAVVAAVACILLFVAGTPSTSTSAASGVGECRKLVVTGFIWCSLGSVALLLVTNAIFFALTCRYLIQNTKDVALMIRNQKQTYTFWLYVKLFVLMGGTWLVGVVSYFTNTLEGDIVSLVLFGLQGVFIFLIFVCKKEVVEDAKRKAGEWLADRWSTGEV</sequence>
<evidence type="ECO:0000256" key="3">
    <source>
        <dbReference type="ARBA" id="ARBA00022989"/>
    </source>
</evidence>
<dbReference type="GO" id="GO:0008528">
    <property type="term" value="F:G protein-coupled peptide receptor activity"/>
    <property type="evidence" value="ECO:0007669"/>
    <property type="project" value="TreeGrafter"/>
</dbReference>
<evidence type="ECO:0000256" key="4">
    <source>
        <dbReference type="ARBA" id="ARBA00023136"/>
    </source>
</evidence>
<reference evidence="6" key="1">
    <citation type="submission" date="2020-11" db="EMBL/GenBank/DDBJ databases">
        <authorList>
            <person name="Tran Van P."/>
        </authorList>
    </citation>
    <scope>NUCLEOTIDE SEQUENCE</scope>
</reference>
<keyword evidence="3 5" id="KW-1133">Transmembrane helix</keyword>
<dbReference type="AlphaFoldDB" id="A0A7R8X9A3"/>
<dbReference type="Pfam" id="PF00002">
    <property type="entry name" value="7tm_2"/>
    <property type="match status" value="1"/>
</dbReference>
<keyword evidence="4 5" id="KW-0472">Membrane</keyword>
<feature type="transmembrane region" description="Helical" evidence="5">
    <location>
        <begin position="112"/>
        <end position="134"/>
    </location>
</feature>
<dbReference type="EMBL" id="CAJPEV010000819">
    <property type="protein sequence ID" value="CAG0888821.1"/>
    <property type="molecule type" value="Genomic_DNA"/>
</dbReference>
<dbReference type="EMBL" id="LR900336">
    <property type="protein sequence ID" value="CAD7245267.1"/>
    <property type="molecule type" value="Genomic_DNA"/>
</dbReference>
<gene>
    <name evidence="6" type="ORF">DSTB1V02_LOCUS5141</name>
</gene>
<feature type="transmembrane region" description="Helical" evidence="5">
    <location>
        <begin position="140"/>
        <end position="159"/>
    </location>
</feature>
<evidence type="ECO:0000256" key="1">
    <source>
        <dbReference type="ARBA" id="ARBA00004141"/>
    </source>
</evidence>
<dbReference type="GO" id="GO:0005886">
    <property type="term" value="C:plasma membrane"/>
    <property type="evidence" value="ECO:0007669"/>
    <property type="project" value="TreeGrafter"/>
</dbReference>
<evidence type="ECO:0000313" key="7">
    <source>
        <dbReference type="Proteomes" id="UP000677054"/>
    </source>
</evidence>
<dbReference type="PANTHER" id="PTHR47154">
    <property type="entry name" value="G-PROTEIN COUPLED RECEPTOR MTH-RELATED"/>
    <property type="match status" value="1"/>
</dbReference>
<dbReference type="PANTHER" id="PTHR47154:SF2">
    <property type="entry name" value="G-PROTEIN COUPLED RECEPTOR MTH-RELATED"/>
    <property type="match status" value="1"/>
</dbReference>
<dbReference type="Gene3D" id="1.20.1070.10">
    <property type="entry name" value="Rhodopsin 7-helix transmembrane proteins"/>
    <property type="match status" value="1"/>
</dbReference>
<accession>A0A7R8X9A3</accession>
<proteinExistence type="predicted"/>
<dbReference type="OrthoDB" id="6134459at2759"/>
<keyword evidence="2 5" id="KW-0812">Transmembrane</keyword>
<evidence type="ECO:0000256" key="2">
    <source>
        <dbReference type="ARBA" id="ARBA00022692"/>
    </source>
</evidence>
<evidence type="ECO:0000313" key="6">
    <source>
        <dbReference type="EMBL" id="CAD7245267.1"/>
    </source>
</evidence>
<evidence type="ECO:0000256" key="5">
    <source>
        <dbReference type="SAM" id="Phobius"/>
    </source>
</evidence>
<feature type="transmembrane region" description="Helical" evidence="5">
    <location>
        <begin position="20"/>
        <end position="43"/>
    </location>
</feature>
<dbReference type="Proteomes" id="UP000677054">
    <property type="component" value="Unassembled WGS sequence"/>
</dbReference>
<comment type="subcellular location">
    <subcellularLocation>
        <location evidence="1">Membrane</location>
        <topology evidence="1">Multi-pass membrane protein</topology>
    </subcellularLocation>
</comment>
<dbReference type="InterPro" id="IPR000832">
    <property type="entry name" value="GPCR_2_secretin-like"/>
</dbReference>
<feature type="transmembrane region" description="Helical" evidence="5">
    <location>
        <begin position="63"/>
        <end position="91"/>
    </location>
</feature>
<protein>
    <submittedName>
        <fullName evidence="6">Uncharacterized protein</fullName>
    </submittedName>
</protein>
<dbReference type="PROSITE" id="PS51257">
    <property type="entry name" value="PROKAR_LIPOPROTEIN"/>
    <property type="match status" value="1"/>
</dbReference>